<dbReference type="AlphaFoldDB" id="A0A0R1RHG8"/>
<dbReference type="InterPro" id="IPR002744">
    <property type="entry name" value="MIP18-like"/>
</dbReference>
<dbReference type="InterPro" id="IPR034904">
    <property type="entry name" value="FSCA_dom_sf"/>
</dbReference>
<dbReference type="OrthoDB" id="9805360at2"/>
<proteinExistence type="predicted"/>
<feature type="domain" description="MIP18 family-like" evidence="1">
    <location>
        <begin position="16"/>
        <end position="86"/>
    </location>
</feature>
<dbReference type="PANTHER" id="PTHR42831:SF1">
    <property type="entry name" value="FE-S PROTEIN MATURATION AUXILIARY FACTOR YITW"/>
    <property type="match status" value="1"/>
</dbReference>
<evidence type="ECO:0000259" key="1">
    <source>
        <dbReference type="Pfam" id="PF01883"/>
    </source>
</evidence>
<protein>
    <recommendedName>
        <fullName evidence="1">MIP18 family-like domain-containing protein</fullName>
    </recommendedName>
</protein>
<dbReference type="STRING" id="1114972.FD35_GL001403"/>
<gene>
    <name evidence="2" type="ORF">FD35_GL001403</name>
</gene>
<evidence type="ECO:0000313" key="3">
    <source>
        <dbReference type="Proteomes" id="UP000051999"/>
    </source>
</evidence>
<dbReference type="PATRIC" id="fig|1114972.6.peg.1423"/>
<dbReference type="RefSeq" id="WP_017260623.1">
    <property type="nucleotide sequence ID" value="NZ_AUAW01000026.1"/>
</dbReference>
<dbReference type="SUPFAM" id="SSF117916">
    <property type="entry name" value="Fe-S cluster assembly (FSCA) domain-like"/>
    <property type="match status" value="1"/>
</dbReference>
<name>A0A0R1RHG8_9LACO</name>
<dbReference type="Pfam" id="PF01883">
    <property type="entry name" value="FeS_assembly_P"/>
    <property type="match status" value="1"/>
</dbReference>
<comment type="caution">
    <text evidence="2">The sequence shown here is derived from an EMBL/GenBank/DDBJ whole genome shotgun (WGS) entry which is preliminary data.</text>
</comment>
<dbReference type="Proteomes" id="UP000051999">
    <property type="component" value="Unassembled WGS sequence"/>
</dbReference>
<dbReference type="EMBL" id="AZFF01000024">
    <property type="protein sequence ID" value="KRL53099.1"/>
    <property type="molecule type" value="Genomic_DNA"/>
</dbReference>
<evidence type="ECO:0000313" key="2">
    <source>
        <dbReference type="EMBL" id="KRL53099.1"/>
    </source>
</evidence>
<sequence length="108" mass="12199">MDELDQVSIYNSTITRVMECLSHVVDPELGVDVINLGLIYDVKINDRNCDIEMTLTNMGCPCANELVANVKRVVRTLYELDNVTVNLVSTPVWTRERMTRIARISLGV</sequence>
<organism evidence="2 3">
    <name type="scientific">Furfurilactobacillus rossiae DSM 15814</name>
    <dbReference type="NCBI Taxonomy" id="1114972"/>
    <lineage>
        <taxon>Bacteria</taxon>
        <taxon>Bacillati</taxon>
        <taxon>Bacillota</taxon>
        <taxon>Bacilli</taxon>
        <taxon>Lactobacillales</taxon>
        <taxon>Lactobacillaceae</taxon>
        <taxon>Furfurilactobacillus</taxon>
    </lineage>
</organism>
<dbReference type="PANTHER" id="PTHR42831">
    <property type="entry name" value="FE-S PROTEIN MATURATION AUXILIARY FACTOR YITW"/>
    <property type="match status" value="1"/>
</dbReference>
<accession>A0A0R1RHG8</accession>
<keyword evidence="3" id="KW-1185">Reference proteome</keyword>
<dbReference type="Gene3D" id="3.30.300.130">
    <property type="entry name" value="Fe-S cluster assembly (FSCA)"/>
    <property type="match status" value="1"/>
</dbReference>
<dbReference type="InterPro" id="IPR052339">
    <property type="entry name" value="Fe-S_Maturation_MIP18"/>
</dbReference>
<reference evidence="2 3" key="1">
    <citation type="journal article" date="2015" name="Genome Announc.">
        <title>Expanding the biotechnology potential of lactobacilli through comparative genomics of 213 strains and associated genera.</title>
        <authorList>
            <person name="Sun Z."/>
            <person name="Harris H.M."/>
            <person name="McCann A."/>
            <person name="Guo C."/>
            <person name="Argimon S."/>
            <person name="Zhang W."/>
            <person name="Yang X."/>
            <person name="Jeffery I.B."/>
            <person name="Cooney J.C."/>
            <person name="Kagawa T.F."/>
            <person name="Liu W."/>
            <person name="Song Y."/>
            <person name="Salvetti E."/>
            <person name="Wrobel A."/>
            <person name="Rasinkangas P."/>
            <person name="Parkhill J."/>
            <person name="Rea M.C."/>
            <person name="O'Sullivan O."/>
            <person name="Ritari J."/>
            <person name="Douillard F.P."/>
            <person name="Paul Ross R."/>
            <person name="Yang R."/>
            <person name="Briner A.E."/>
            <person name="Felis G.E."/>
            <person name="de Vos W.M."/>
            <person name="Barrangou R."/>
            <person name="Klaenhammer T.R."/>
            <person name="Caufield P.W."/>
            <person name="Cui Y."/>
            <person name="Zhang H."/>
            <person name="O'Toole P.W."/>
        </authorList>
    </citation>
    <scope>NUCLEOTIDE SEQUENCE [LARGE SCALE GENOMIC DNA]</scope>
    <source>
        <strain evidence="2 3">DSM 15814</strain>
    </source>
</reference>